<evidence type="ECO:0000259" key="1">
    <source>
        <dbReference type="Pfam" id="PF20241"/>
    </source>
</evidence>
<dbReference type="PANTHER" id="PTHR33065">
    <property type="entry name" value="OS07G0486400 PROTEIN"/>
    <property type="match status" value="1"/>
</dbReference>
<dbReference type="Proteomes" id="UP000298652">
    <property type="component" value="Chromosome 4"/>
</dbReference>
<dbReference type="Gramene" id="TKW23028">
    <property type="protein sequence ID" value="TKW23028"/>
    <property type="gene ID" value="SEVIR_4G266300v2"/>
</dbReference>
<proteinExistence type="predicted"/>
<gene>
    <name evidence="2" type="ORF">SEVIR_4G266300v2</name>
</gene>
<keyword evidence="3" id="KW-1185">Reference proteome</keyword>
<name>A0A4U6VFW9_SETVI</name>
<dbReference type="Pfam" id="PF20241">
    <property type="entry name" value="DUF6598"/>
    <property type="match status" value="1"/>
</dbReference>
<dbReference type="OMA" id="MERNCSF"/>
<dbReference type="InterPro" id="IPR046533">
    <property type="entry name" value="DUF6598"/>
</dbReference>
<dbReference type="EMBL" id="CM016555">
    <property type="protein sequence ID" value="TKW23028.1"/>
    <property type="molecule type" value="Genomic_DNA"/>
</dbReference>
<dbReference type="Gramene" id="TKW23027">
    <property type="protein sequence ID" value="TKW23027"/>
    <property type="gene ID" value="SEVIR_4G266300v2"/>
</dbReference>
<evidence type="ECO:0000313" key="2">
    <source>
        <dbReference type="EMBL" id="TKW23027.1"/>
    </source>
</evidence>
<reference evidence="2 3" key="1">
    <citation type="submission" date="2019-03" db="EMBL/GenBank/DDBJ databases">
        <title>WGS assembly of Setaria viridis.</title>
        <authorList>
            <person name="Huang P."/>
            <person name="Jenkins J."/>
            <person name="Grimwood J."/>
            <person name="Barry K."/>
            <person name="Healey A."/>
            <person name="Mamidi S."/>
            <person name="Sreedasyam A."/>
            <person name="Shu S."/>
            <person name="Feldman M."/>
            <person name="Wu J."/>
            <person name="Yu Y."/>
            <person name="Chen C."/>
            <person name="Johnson J."/>
            <person name="Rokhsar D."/>
            <person name="Baxter I."/>
            <person name="Schmutz J."/>
            <person name="Brutnell T."/>
            <person name="Kellogg E."/>
        </authorList>
    </citation>
    <scope>NUCLEOTIDE SEQUENCE [LARGE SCALE GENOMIC DNA]</scope>
    <source>
        <strain evidence="3">cv. A10</strain>
    </source>
</reference>
<dbReference type="AlphaFoldDB" id="A0A4U6VFW9"/>
<accession>A0A4U6VFW9</accession>
<organism evidence="2 3">
    <name type="scientific">Setaria viridis</name>
    <name type="common">Green bristlegrass</name>
    <name type="synonym">Setaria italica subsp. viridis</name>
    <dbReference type="NCBI Taxonomy" id="4556"/>
    <lineage>
        <taxon>Eukaryota</taxon>
        <taxon>Viridiplantae</taxon>
        <taxon>Streptophyta</taxon>
        <taxon>Embryophyta</taxon>
        <taxon>Tracheophyta</taxon>
        <taxon>Spermatophyta</taxon>
        <taxon>Magnoliopsida</taxon>
        <taxon>Liliopsida</taxon>
        <taxon>Poales</taxon>
        <taxon>Poaceae</taxon>
        <taxon>PACMAD clade</taxon>
        <taxon>Panicoideae</taxon>
        <taxon>Panicodae</taxon>
        <taxon>Paniceae</taxon>
        <taxon>Cenchrinae</taxon>
        <taxon>Setaria</taxon>
    </lineage>
</organism>
<evidence type="ECO:0000313" key="3">
    <source>
        <dbReference type="Proteomes" id="UP000298652"/>
    </source>
</evidence>
<dbReference type="PANTHER" id="PTHR33065:SF19">
    <property type="entry name" value="OS11G0130700 PROTEIN"/>
    <property type="match status" value="1"/>
</dbReference>
<dbReference type="EMBL" id="CM016555">
    <property type="protein sequence ID" value="TKW23027.1"/>
    <property type="molecule type" value="Genomic_DNA"/>
</dbReference>
<protein>
    <recommendedName>
        <fullName evidence="1">DUF6598 domain-containing protein</fullName>
    </recommendedName>
</protein>
<sequence>MNACGGVRSQPISGNGGTVDMCLTLVNLAVEAAIQVDLSQVHSAFGLSLISFVSIMGESQEIQLFHGTVGKSCGLKQCVAVPIDAMLHLKFKAGEKGSGNEVVHYCSFNAKLHGCANRQIKLQLACISVKVFGRLLCFEFILYFTV</sequence>
<feature type="domain" description="DUF6598" evidence="1">
    <location>
        <begin position="4"/>
        <end position="131"/>
    </location>
</feature>